<sequence length="248" mass="27034">MAFVGCISVFWAAYASSLPLMGIAGWAVHRLGAELSAAAQSGVFDNLVNRSNPQGKTEINITYPSLGRADIDAGIRRWVTAIADAFEENLAGDDDATDEDVPKYELQGSYVVTRPSATAISFTFELWTYTGGAHGNLDIITLNYSLLTGQRLDLVDLFEDPDAALKLMSDWSARELLRRFAGTQMKQMILAGAAPEAENFANLTLTPEGVTIQFQPYQVAPWAAGAQQVEMPFEKLLKARPLAVVWGR</sequence>
<organism evidence="3 4">
    <name type="scientific">Candidatus Desulfovibrio trichonymphae</name>
    <dbReference type="NCBI Taxonomy" id="1725232"/>
    <lineage>
        <taxon>Bacteria</taxon>
        <taxon>Pseudomonadati</taxon>
        <taxon>Thermodesulfobacteriota</taxon>
        <taxon>Desulfovibrionia</taxon>
        <taxon>Desulfovibrionales</taxon>
        <taxon>Desulfovibrionaceae</taxon>
        <taxon>Desulfovibrio</taxon>
    </lineage>
</organism>
<dbReference type="InterPro" id="IPR025303">
    <property type="entry name" value="PdaC"/>
</dbReference>
<accession>A0A1J1DZ35</accession>
<dbReference type="InterPro" id="IPR021729">
    <property type="entry name" value="DUF3298"/>
</dbReference>
<name>A0A1J1DZ35_9BACT</name>
<evidence type="ECO:0000313" key="4">
    <source>
        <dbReference type="Proteomes" id="UP000242645"/>
    </source>
</evidence>
<proteinExistence type="predicted"/>
<dbReference type="EMBL" id="AP017368">
    <property type="protein sequence ID" value="BAV92398.1"/>
    <property type="molecule type" value="Genomic_DNA"/>
</dbReference>
<dbReference type="Proteomes" id="UP000242645">
    <property type="component" value="Chromosome"/>
</dbReference>
<dbReference type="Gene3D" id="3.90.640.20">
    <property type="entry name" value="Heat-shock cognate protein, ATPase"/>
    <property type="match status" value="1"/>
</dbReference>
<dbReference type="Pfam" id="PF11738">
    <property type="entry name" value="DUF3298"/>
    <property type="match status" value="1"/>
</dbReference>
<dbReference type="InterPro" id="IPR037126">
    <property type="entry name" value="PdaC/RsiV-like_sf"/>
</dbReference>
<protein>
    <recommendedName>
        <fullName evidence="5">DUF3298 domain-containing protein</fullName>
    </recommendedName>
</protein>
<dbReference type="AlphaFoldDB" id="A0A1J1DZ35"/>
<evidence type="ECO:0000259" key="2">
    <source>
        <dbReference type="Pfam" id="PF13739"/>
    </source>
</evidence>
<evidence type="ECO:0000313" key="3">
    <source>
        <dbReference type="EMBL" id="BAV92398.1"/>
    </source>
</evidence>
<gene>
    <name evidence="3" type="ORF">RSDT_0886</name>
</gene>
<evidence type="ECO:0008006" key="5">
    <source>
        <dbReference type="Google" id="ProtNLM"/>
    </source>
</evidence>
<evidence type="ECO:0000259" key="1">
    <source>
        <dbReference type="Pfam" id="PF11738"/>
    </source>
</evidence>
<feature type="domain" description="DUF3298" evidence="1">
    <location>
        <begin position="156"/>
        <end position="234"/>
    </location>
</feature>
<keyword evidence="4" id="KW-1185">Reference proteome</keyword>
<dbReference type="KEGG" id="dtr:RSDT_0886"/>
<dbReference type="Gene3D" id="3.30.565.40">
    <property type="entry name" value="Fervidobacterium nodosum Rt17-B1 like"/>
    <property type="match status" value="1"/>
</dbReference>
<reference evidence="3 4" key="1">
    <citation type="journal article" date="2017" name="ISME J.">
        <title>Genome of 'Ca. Desulfovibrio trichonymphae', an H2-oxidizing bacterium in a tripartite symbiotic system within a protist cell in the termite gut.</title>
        <authorList>
            <person name="Kuwahara H."/>
            <person name="Yuki M."/>
            <person name="Izawa K."/>
            <person name="Ohkuma M."/>
            <person name="Hongoh Y."/>
        </authorList>
    </citation>
    <scope>NUCLEOTIDE SEQUENCE [LARGE SCALE GENOMIC DNA]</scope>
    <source>
        <strain evidence="3 4">Rs-N31</strain>
    </source>
</reference>
<dbReference type="Pfam" id="PF13739">
    <property type="entry name" value="PdaC"/>
    <property type="match status" value="1"/>
</dbReference>
<feature type="domain" description="Deacetylase PdaC" evidence="2">
    <location>
        <begin position="57"/>
        <end position="136"/>
    </location>
</feature>